<evidence type="ECO:0000313" key="3">
    <source>
        <dbReference type="Proteomes" id="UP000000763"/>
    </source>
</evidence>
<reference evidence="3" key="1">
    <citation type="journal article" date="2005" name="Nature">
        <title>The map-based sequence of the rice genome.</title>
        <authorList>
            <consortium name="International rice genome sequencing project (IRGSP)"/>
            <person name="Matsumoto T."/>
            <person name="Wu J."/>
            <person name="Kanamori H."/>
            <person name="Katayose Y."/>
            <person name="Fujisawa M."/>
            <person name="Namiki N."/>
            <person name="Mizuno H."/>
            <person name="Yamamoto K."/>
            <person name="Antonio B.A."/>
            <person name="Baba T."/>
            <person name="Sakata K."/>
            <person name="Nagamura Y."/>
            <person name="Aoki H."/>
            <person name="Arikawa K."/>
            <person name="Arita K."/>
            <person name="Bito T."/>
            <person name="Chiden Y."/>
            <person name="Fujitsuka N."/>
            <person name="Fukunaka R."/>
            <person name="Hamada M."/>
            <person name="Harada C."/>
            <person name="Hayashi A."/>
            <person name="Hijishita S."/>
            <person name="Honda M."/>
            <person name="Hosokawa S."/>
            <person name="Ichikawa Y."/>
            <person name="Idonuma A."/>
            <person name="Iijima M."/>
            <person name="Ikeda M."/>
            <person name="Ikeno M."/>
            <person name="Ito K."/>
            <person name="Ito S."/>
            <person name="Ito T."/>
            <person name="Ito Y."/>
            <person name="Ito Y."/>
            <person name="Iwabuchi A."/>
            <person name="Kamiya K."/>
            <person name="Karasawa W."/>
            <person name="Kurita K."/>
            <person name="Katagiri S."/>
            <person name="Kikuta A."/>
            <person name="Kobayashi H."/>
            <person name="Kobayashi N."/>
            <person name="Machita K."/>
            <person name="Maehara T."/>
            <person name="Masukawa M."/>
            <person name="Mizubayashi T."/>
            <person name="Mukai Y."/>
            <person name="Nagasaki H."/>
            <person name="Nagata Y."/>
            <person name="Naito S."/>
            <person name="Nakashima M."/>
            <person name="Nakama Y."/>
            <person name="Nakamichi Y."/>
            <person name="Nakamura M."/>
            <person name="Meguro A."/>
            <person name="Negishi M."/>
            <person name="Ohta I."/>
            <person name="Ohta T."/>
            <person name="Okamoto M."/>
            <person name="Ono N."/>
            <person name="Saji S."/>
            <person name="Sakaguchi M."/>
            <person name="Sakai K."/>
            <person name="Shibata M."/>
            <person name="Shimokawa T."/>
            <person name="Song J."/>
            <person name="Takazaki Y."/>
            <person name="Terasawa K."/>
            <person name="Tsugane M."/>
            <person name="Tsuji K."/>
            <person name="Ueda S."/>
            <person name="Waki K."/>
            <person name="Yamagata H."/>
            <person name="Yamamoto M."/>
            <person name="Yamamoto S."/>
            <person name="Yamane H."/>
            <person name="Yoshiki S."/>
            <person name="Yoshihara R."/>
            <person name="Yukawa K."/>
            <person name="Zhong H."/>
            <person name="Yano M."/>
            <person name="Yuan Q."/>
            <person name="Ouyang S."/>
            <person name="Liu J."/>
            <person name="Jones K.M."/>
            <person name="Gansberger K."/>
            <person name="Moffat K."/>
            <person name="Hill J."/>
            <person name="Bera J."/>
            <person name="Fadrosh D."/>
            <person name="Jin S."/>
            <person name="Johri S."/>
            <person name="Kim M."/>
            <person name="Overton L."/>
            <person name="Reardon M."/>
            <person name="Tsitrin T."/>
            <person name="Vuong H."/>
            <person name="Weaver B."/>
            <person name="Ciecko A."/>
            <person name="Tallon L."/>
            <person name="Jackson J."/>
            <person name="Pai G."/>
            <person name="Aken S.V."/>
            <person name="Utterback T."/>
            <person name="Reidmuller S."/>
            <person name="Feldblyum T."/>
            <person name="Hsiao J."/>
            <person name="Zismann V."/>
            <person name="Iobst S."/>
            <person name="de Vazeille A.R."/>
            <person name="Buell C.R."/>
            <person name="Ying K."/>
            <person name="Li Y."/>
            <person name="Lu T."/>
            <person name="Huang Y."/>
            <person name="Zhao Q."/>
            <person name="Feng Q."/>
            <person name="Zhang L."/>
            <person name="Zhu J."/>
            <person name="Weng Q."/>
            <person name="Mu J."/>
            <person name="Lu Y."/>
            <person name="Fan D."/>
            <person name="Liu Y."/>
            <person name="Guan J."/>
            <person name="Zhang Y."/>
            <person name="Yu S."/>
            <person name="Liu X."/>
            <person name="Zhang Y."/>
            <person name="Hong G."/>
            <person name="Han B."/>
            <person name="Choisne N."/>
            <person name="Demange N."/>
            <person name="Orjeda G."/>
            <person name="Samain S."/>
            <person name="Cattolico L."/>
            <person name="Pelletier E."/>
            <person name="Couloux A."/>
            <person name="Segurens B."/>
            <person name="Wincker P."/>
            <person name="D'Hont A."/>
            <person name="Scarpelli C."/>
            <person name="Weissenbach J."/>
            <person name="Salanoubat M."/>
            <person name="Quetier F."/>
            <person name="Yu Y."/>
            <person name="Kim H.R."/>
            <person name="Rambo T."/>
            <person name="Currie J."/>
            <person name="Collura K."/>
            <person name="Luo M."/>
            <person name="Yang T."/>
            <person name="Ammiraju J.S.S."/>
            <person name="Engler F."/>
            <person name="Soderlund C."/>
            <person name="Wing R.A."/>
            <person name="Palmer L.E."/>
            <person name="de la Bastide M."/>
            <person name="Spiegel L."/>
            <person name="Nascimento L."/>
            <person name="Zutavern T."/>
            <person name="O'Shaughnessy A."/>
            <person name="Dike S."/>
            <person name="Dedhia N."/>
            <person name="Preston R."/>
            <person name="Balija V."/>
            <person name="McCombie W.R."/>
            <person name="Chow T."/>
            <person name="Chen H."/>
            <person name="Chung M."/>
            <person name="Chen C."/>
            <person name="Shaw J."/>
            <person name="Wu H."/>
            <person name="Hsiao K."/>
            <person name="Chao Y."/>
            <person name="Chu M."/>
            <person name="Cheng C."/>
            <person name="Hour A."/>
            <person name="Lee P."/>
            <person name="Lin S."/>
            <person name="Lin Y."/>
            <person name="Liou J."/>
            <person name="Liu S."/>
            <person name="Hsing Y."/>
            <person name="Raghuvanshi S."/>
            <person name="Mohanty A."/>
            <person name="Bharti A.K."/>
            <person name="Gaur A."/>
            <person name="Gupta V."/>
            <person name="Kumar D."/>
            <person name="Ravi V."/>
            <person name="Vij S."/>
            <person name="Kapur A."/>
            <person name="Khurana P."/>
            <person name="Khurana P."/>
            <person name="Khurana J.P."/>
            <person name="Tyagi A.K."/>
            <person name="Gaikwad K."/>
            <person name="Singh A."/>
            <person name="Dalal V."/>
            <person name="Srivastava S."/>
            <person name="Dixit A."/>
            <person name="Pal A.K."/>
            <person name="Ghazi I.A."/>
            <person name="Yadav M."/>
            <person name="Pandit A."/>
            <person name="Bhargava A."/>
            <person name="Sureshbabu K."/>
            <person name="Batra K."/>
            <person name="Sharma T.R."/>
            <person name="Mohapatra T."/>
            <person name="Singh N.K."/>
            <person name="Messing J."/>
            <person name="Nelson A.B."/>
            <person name="Fuks G."/>
            <person name="Kavchok S."/>
            <person name="Keizer G."/>
            <person name="Linton E."/>
            <person name="Llaca V."/>
            <person name="Song R."/>
            <person name="Tanyolac B."/>
            <person name="Young S."/>
            <person name="Ho-Il K."/>
            <person name="Hahn J.H."/>
            <person name="Sangsakoo G."/>
            <person name="Vanavichit A."/>
            <person name="de Mattos Luiz.A.T."/>
            <person name="Zimmer P.D."/>
            <person name="Malone G."/>
            <person name="Dellagostin O."/>
            <person name="de Oliveira A.C."/>
            <person name="Bevan M."/>
            <person name="Bancroft I."/>
            <person name="Minx P."/>
            <person name="Cordum H."/>
            <person name="Wilson R."/>
            <person name="Cheng Z."/>
            <person name="Jin W."/>
            <person name="Jiang J."/>
            <person name="Leong S.A."/>
            <person name="Iwama H."/>
            <person name="Gojobori T."/>
            <person name="Itoh T."/>
            <person name="Niimura Y."/>
            <person name="Fujii Y."/>
            <person name="Habara T."/>
            <person name="Sakai H."/>
            <person name="Sato Y."/>
            <person name="Wilson G."/>
            <person name="Kumar K."/>
            <person name="McCouch S."/>
            <person name="Juretic N."/>
            <person name="Hoen D."/>
            <person name="Wright S."/>
            <person name="Bruskiewich R."/>
            <person name="Bureau T."/>
            <person name="Miyao A."/>
            <person name="Hirochika H."/>
            <person name="Nishikawa T."/>
            <person name="Kadowaki K."/>
            <person name="Sugiura M."/>
            <person name="Burr B."/>
            <person name="Sasaki T."/>
        </authorList>
    </citation>
    <scope>NUCLEOTIDE SEQUENCE [LARGE SCALE GENOMIC DNA]</scope>
    <source>
        <strain evidence="3">cv. Nipponbare</strain>
    </source>
</reference>
<accession>Q6ERE1</accession>
<dbReference type="AlphaFoldDB" id="Q6ERE1"/>
<protein>
    <submittedName>
        <fullName evidence="2">Uncharacterized protein</fullName>
    </submittedName>
</protein>
<feature type="compositionally biased region" description="Low complexity" evidence="1">
    <location>
        <begin position="50"/>
        <end position="61"/>
    </location>
</feature>
<feature type="region of interest" description="Disordered" evidence="1">
    <location>
        <begin position="43"/>
        <end position="67"/>
    </location>
</feature>
<proteinExistence type="predicted"/>
<sequence length="120" mass="13413">MDGRRRRGCGHSPSGLPLPHHTALRELVLYLVILYNLSQRRAQRRQVDNSPHSSSPSHSSHMPGRSGDLHHLALLPCRPPRSMDRSAWAGCGLLLPGRNCPLLMTVYTSNHLLIRTIDVL</sequence>
<name>Q6ERE1_ORYSJ</name>
<organism evidence="2 3">
    <name type="scientific">Oryza sativa subsp. japonica</name>
    <name type="common">Rice</name>
    <dbReference type="NCBI Taxonomy" id="39947"/>
    <lineage>
        <taxon>Eukaryota</taxon>
        <taxon>Viridiplantae</taxon>
        <taxon>Streptophyta</taxon>
        <taxon>Embryophyta</taxon>
        <taxon>Tracheophyta</taxon>
        <taxon>Spermatophyta</taxon>
        <taxon>Magnoliopsida</taxon>
        <taxon>Liliopsida</taxon>
        <taxon>Poales</taxon>
        <taxon>Poaceae</taxon>
        <taxon>BOP clade</taxon>
        <taxon>Oryzoideae</taxon>
        <taxon>Oryzeae</taxon>
        <taxon>Oryzinae</taxon>
        <taxon>Oryza</taxon>
        <taxon>Oryza sativa</taxon>
    </lineage>
</organism>
<dbReference type="Proteomes" id="UP000000763">
    <property type="component" value="Chromosome 9"/>
</dbReference>
<gene>
    <name evidence="2" type="primary">OJ1655_B12.12</name>
</gene>
<reference evidence="3" key="2">
    <citation type="journal article" date="2008" name="Nucleic Acids Res.">
        <title>The rice annotation project database (RAP-DB): 2008 update.</title>
        <authorList>
            <consortium name="The rice annotation project (RAP)"/>
        </authorList>
    </citation>
    <scope>GENOME REANNOTATION</scope>
    <source>
        <strain evidence="3">cv. Nipponbare</strain>
    </source>
</reference>
<dbReference type="EMBL" id="AP005577">
    <property type="protein sequence ID" value="BAD28779.1"/>
    <property type="molecule type" value="Genomic_DNA"/>
</dbReference>
<evidence type="ECO:0000313" key="2">
    <source>
        <dbReference type="EMBL" id="BAD28779.1"/>
    </source>
</evidence>
<evidence type="ECO:0000256" key="1">
    <source>
        <dbReference type="SAM" id="MobiDB-lite"/>
    </source>
</evidence>